<dbReference type="PROSITE" id="PS50949">
    <property type="entry name" value="HTH_GNTR"/>
    <property type="match status" value="1"/>
</dbReference>
<keyword evidence="2" id="KW-0238">DNA-binding</keyword>
<dbReference type="InterPro" id="IPR008920">
    <property type="entry name" value="TF_FadR/GntR_C"/>
</dbReference>
<dbReference type="Gene3D" id="1.20.120.530">
    <property type="entry name" value="GntR ligand-binding domain-like"/>
    <property type="match status" value="1"/>
</dbReference>
<dbReference type="Proteomes" id="UP001139150">
    <property type="component" value="Unassembled WGS sequence"/>
</dbReference>
<dbReference type="CDD" id="cd07377">
    <property type="entry name" value="WHTH_GntR"/>
    <property type="match status" value="1"/>
</dbReference>
<dbReference type="SMART" id="SM00345">
    <property type="entry name" value="HTH_GNTR"/>
    <property type="match status" value="1"/>
</dbReference>
<dbReference type="SMART" id="SM00895">
    <property type="entry name" value="FCD"/>
    <property type="match status" value="1"/>
</dbReference>
<sequence>METMNNSFWKEIGRPKSLRQQVADQIINALSQGLLEPGKRIVEVELAQNLGISRAPIREALSQLEQEGLVKTIPYRGTFVMDLNRKDVWELYTLRATLEEFAMRQVFERNLDETINSLREIHKAMGETVHSKNKLELAELDSRFHEVLVRAAGHEQLYRSWHPLRYKHVFYTITIDPNYSKSFEFVVDVHEELIRAMESGELEKACEEIKSHIIDAGKSLLSRIQDTEGDEKA</sequence>
<dbReference type="PRINTS" id="PR00035">
    <property type="entry name" value="HTHGNTR"/>
</dbReference>
<dbReference type="InterPro" id="IPR000524">
    <property type="entry name" value="Tscrpt_reg_HTH_GntR"/>
</dbReference>
<dbReference type="InterPro" id="IPR000485">
    <property type="entry name" value="AsnC-type_HTH_dom"/>
</dbReference>
<dbReference type="GO" id="GO:0043565">
    <property type="term" value="F:sequence-specific DNA binding"/>
    <property type="evidence" value="ECO:0007669"/>
    <property type="project" value="InterPro"/>
</dbReference>
<dbReference type="InterPro" id="IPR036390">
    <property type="entry name" value="WH_DNA-bd_sf"/>
</dbReference>
<dbReference type="PANTHER" id="PTHR43537">
    <property type="entry name" value="TRANSCRIPTIONAL REGULATOR, GNTR FAMILY"/>
    <property type="match status" value="1"/>
</dbReference>
<dbReference type="PRINTS" id="PR00033">
    <property type="entry name" value="HTHASNC"/>
</dbReference>
<keyword evidence="3" id="KW-0804">Transcription</keyword>
<evidence type="ECO:0000256" key="3">
    <source>
        <dbReference type="ARBA" id="ARBA00023163"/>
    </source>
</evidence>
<dbReference type="SUPFAM" id="SSF48008">
    <property type="entry name" value="GntR ligand-binding domain-like"/>
    <property type="match status" value="1"/>
</dbReference>
<gene>
    <name evidence="5" type="ORF">MF646_20540</name>
</gene>
<dbReference type="Pfam" id="PF07729">
    <property type="entry name" value="FCD"/>
    <property type="match status" value="1"/>
</dbReference>
<protein>
    <submittedName>
        <fullName evidence="5">GntR family transcriptional regulator</fullName>
    </submittedName>
</protein>
<evidence type="ECO:0000256" key="2">
    <source>
        <dbReference type="ARBA" id="ARBA00023125"/>
    </source>
</evidence>
<dbReference type="SUPFAM" id="SSF46785">
    <property type="entry name" value="Winged helix' DNA-binding domain"/>
    <property type="match status" value="1"/>
</dbReference>
<comment type="caution">
    <text evidence="5">The sequence shown here is derived from an EMBL/GenBank/DDBJ whole genome shotgun (WGS) entry which is preliminary data.</text>
</comment>
<dbReference type="Gene3D" id="1.10.10.10">
    <property type="entry name" value="Winged helix-like DNA-binding domain superfamily/Winged helix DNA-binding domain"/>
    <property type="match status" value="1"/>
</dbReference>
<dbReference type="GO" id="GO:0003700">
    <property type="term" value="F:DNA-binding transcription factor activity"/>
    <property type="evidence" value="ECO:0007669"/>
    <property type="project" value="InterPro"/>
</dbReference>
<dbReference type="PANTHER" id="PTHR43537:SF24">
    <property type="entry name" value="GLUCONATE OPERON TRANSCRIPTIONAL REPRESSOR"/>
    <property type="match status" value="1"/>
</dbReference>
<evidence type="ECO:0000256" key="1">
    <source>
        <dbReference type="ARBA" id="ARBA00023015"/>
    </source>
</evidence>
<keyword evidence="6" id="KW-1185">Reference proteome</keyword>
<dbReference type="InterPro" id="IPR036388">
    <property type="entry name" value="WH-like_DNA-bd_sf"/>
</dbReference>
<dbReference type="AlphaFoldDB" id="A0A9X2I6Z3"/>
<keyword evidence="1" id="KW-0805">Transcription regulation</keyword>
<accession>A0A9X2I6Z3</accession>
<evidence type="ECO:0000259" key="4">
    <source>
        <dbReference type="PROSITE" id="PS50949"/>
    </source>
</evidence>
<evidence type="ECO:0000313" key="5">
    <source>
        <dbReference type="EMBL" id="MCL7749511.1"/>
    </source>
</evidence>
<reference evidence="5" key="1">
    <citation type="submission" date="2022-02" db="EMBL/GenBank/DDBJ databases">
        <title>Halalkalibacter sp. nov. isolated from Lonar Lake, India.</title>
        <authorList>
            <person name="Joshi A."/>
            <person name="Thite S."/>
            <person name="Lodha T."/>
        </authorList>
    </citation>
    <scope>NUCLEOTIDE SEQUENCE</scope>
    <source>
        <strain evidence="5">MEB205</strain>
    </source>
</reference>
<dbReference type="InterPro" id="IPR011711">
    <property type="entry name" value="GntR_C"/>
</dbReference>
<dbReference type="EMBL" id="JAKRYL010000030">
    <property type="protein sequence ID" value="MCL7749511.1"/>
    <property type="molecule type" value="Genomic_DNA"/>
</dbReference>
<dbReference type="RefSeq" id="WP_250098371.1">
    <property type="nucleotide sequence ID" value="NZ_JAKRYL010000030.1"/>
</dbReference>
<dbReference type="Pfam" id="PF00392">
    <property type="entry name" value="GntR"/>
    <property type="match status" value="1"/>
</dbReference>
<proteinExistence type="predicted"/>
<organism evidence="5 6">
    <name type="scientific">Halalkalibacter alkaliphilus</name>
    <dbReference type="NCBI Taxonomy" id="2917993"/>
    <lineage>
        <taxon>Bacteria</taxon>
        <taxon>Bacillati</taxon>
        <taxon>Bacillota</taxon>
        <taxon>Bacilli</taxon>
        <taxon>Bacillales</taxon>
        <taxon>Bacillaceae</taxon>
        <taxon>Halalkalibacter</taxon>
    </lineage>
</organism>
<evidence type="ECO:0000313" key="6">
    <source>
        <dbReference type="Proteomes" id="UP001139150"/>
    </source>
</evidence>
<feature type="domain" description="HTH gntR-type" evidence="4">
    <location>
        <begin position="16"/>
        <end position="83"/>
    </location>
</feature>
<name>A0A9X2I6Z3_9BACI</name>